<evidence type="ECO:0000256" key="4">
    <source>
        <dbReference type="HAMAP-Rule" id="MF_01930"/>
    </source>
</evidence>
<feature type="active site" description="Proton donor" evidence="4">
    <location>
        <position position="104"/>
    </location>
</feature>
<comment type="function">
    <text evidence="4">Catalyzes the transfer of a formyl group from 10-formyltetrahydrofolate to 5-phospho-ribosyl-glycinamide (GAR), producing 5-phospho-ribosyl-N-formylglycinamide (FGAR) and tetrahydrofolate.</text>
</comment>
<evidence type="ECO:0000313" key="6">
    <source>
        <dbReference type="EMBL" id="SDW85214.1"/>
    </source>
</evidence>
<keyword evidence="3 4" id="KW-0658">Purine biosynthesis</keyword>
<comment type="caution">
    <text evidence="4">Lacks conserved residue(s) required for the propagation of feature annotation.</text>
</comment>
<dbReference type="GO" id="GO:0004644">
    <property type="term" value="F:phosphoribosylglycinamide formyltransferase activity"/>
    <property type="evidence" value="ECO:0007669"/>
    <property type="project" value="UniProtKB-UniRule"/>
</dbReference>
<comment type="similarity">
    <text evidence="4">Belongs to the GART family.</text>
</comment>
<protein>
    <recommendedName>
        <fullName evidence="4">Phosphoribosylglycinamide formyltransferase</fullName>
        <ecNumber evidence="4">2.1.2.2</ecNumber>
    </recommendedName>
    <alternativeName>
        <fullName evidence="4">5'-phosphoribosylglycinamide transformylase</fullName>
    </alternativeName>
    <alternativeName>
        <fullName evidence="4">GAR transformylase</fullName>
        <shortName evidence="4">GART</shortName>
    </alternativeName>
</protein>
<dbReference type="PANTHER" id="PTHR43369">
    <property type="entry name" value="PHOSPHORIBOSYLGLYCINAMIDE FORMYLTRANSFERASE"/>
    <property type="match status" value="1"/>
</dbReference>
<evidence type="ECO:0000259" key="5">
    <source>
        <dbReference type="Pfam" id="PF00551"/>
    </source>
</evidence>
<gene>
    <name evidence="4" type="primary">purN</name>
    <name evidence="6" type="ORF">SAMN05444420_104238</name>
</gene>
<sequence length="188" mass="21366">MKKLILLASGNGSNAERIVTYFRENGLAEVAFILTNNPKAGVIDRAQRLDVPCMLFDRKDFYETSYILDLLEREQPDLIVLAGFLWKCPENIIARFPNRIINIHPSLLPKYGGKGMYGMHVHEAVIAAGEKESGITIHYINEHYDEGAIIYQERVVIAPTDTPESLAQKVHELEYRAFPLIIKQILQN</sequence>
<dbReference type="GeneID" id="85017241"/>
<dbReference type="GO" id="GO:0006189">
    <property type="term" value="P:'de novo' IMP biosynthetic process"/>
    <property type="evidence" value="ECO:0007669"/>
    <property type="project" value="UniProtKB-UniRule"/>
</dbReference>
<dbReference type="InterPro" id="IPR004607">
    <property type="entry name" value="GART"/>
</dbReference>
<dbReference type="Proteomes" id="UP000182771">
    <property type="component" value="Unassembled WGS sequence"/>
</dbReference>
<dbReference type="OrthoDB" id="9806170at2"/>
<dbReference type="HAMAP" id="MF_01930">
    <property type="entry name" value="PurN"/>
    <property type="match status" value="1"/>
</dbReference>
<dbReference type="SUPFAM" id="SSF53328">
    <property type="entry name" value="Formyltransferase"/>
    <property type="match status" value="1"/>
</dbReference>
<feature type="binding site" evidence="4">
    <location>
        <begin position="12"/>
        <end position="14"/>
    </location>
    <ligand>
        <name>N(1)-(5-phospho-beta-D-ribosyl)glycinamide</name>
        <dbReference type="ChEBI" id="CHEBI:143788"/>
    </ligand>
</feature>
<feature type="domain" description="Formyl transferase N-terminal" evidence="5">
    <location>
        <begin position="2"/>
        <end position="180"/>
    </location>
</feature>
<dbReference type="RefSeq" id="WP_009642258.1">
    <property type="nucleotide sequence ID" value="NZ_CAUUXI010000024.1"/>
</dbReference>
<dbReference type="EC" id="2.1.2.2" evidence="4"/>
<dbReference type="GO" id="GO:0005829">
    <property type="term" value="C:cytosol"/>
    <property type="evidence" value="ECO:0007669"/>
    <property type="project" value="TreeGrafter"/>
</dbReference>
<organism evidence="6 7">
    <name type="scientific">Capnocytophaga granulosa</name>
    <dbReference type="NCBI Taxonomy" id="45242"/>
    <lineage>
        <taxon>Bacteria</taxon>
        <taxon>Pseudomonadati</taxon>
        <taxon>Bacteroidota</taxon>
        <taxon>Flavobacteriia</taxon>
        <taxon>Flavobacteriales</taxon>
        <taxon>Flavobacteriaceae</taxon>
        <taxon>Capnocytophaga</taxon>
    </lineage>
</organism>
<dbReference type="Gene3D" id="3.40.50.170">
    <property type="entry name" value="Formyl transferase, N-terminal domain"/>
    <property type="match status" value="1"/>
</dbReference>
<dbReference type="PANTHER" id="PTHR43369:SF2">
    <property type="entry name" value="PHOSPHORIBOSYLGLYCINAMIDE FORMYLTRANSFERASE"/>
    <property type="match status" value="1"/>
</dbReference>
<evidence type="ECO:0000256" key="3">
    <source>
        <dbReference type="ARBA" id="ARBA00022755"/>
    </source>
</evidence>
<evidence type="ECO:0000256" key="1">
    <source>
        <dbReference type="ARBA" id="ARBA00005054"/>
    </source>
</evidence>
<dbReference type="NCBIfam" id="TIGR00639">
    <property type="entry name" value="PurN"/>
    <property type="match status" value="1"/>
</dbReference>
<dbReference type="EMBL" id="FNND01000004">
    <property type="protein sequence ID" value="SDW85214.1"/>
    <property type="molecule type" value="Genomic_DNA"/>
</dbReference>
<proteinExistence type="inferred from homology"/>
<accession>A0A1H2WY88</accession>
<evidence type="ECO:0000313" key="7">
    <source>
        <dbReference type="Proteomes" id="UP000182771"/>
    </source>
</evidence>
<comment type="pathway">
    <text evidence="1 4">Purine metabolism; IMP biosynthesis via de novo pathway; N(2)-formyl-N(1)-(5-phospho-D-ribosyl)glycinamide from N(1)-(5-phospho-D-ribosyl)glycinamide (10-formyl THF route): step 1/1.</text>
</comment>
<comment type="catalytic activity">
    <reaction evidence="4">
        <text>N(1)-(5-phospho-beta-D-ribosyl)glycinamide + (6R)-10-formyltetrahydrofolate = N(2)-formyl-N(1)-(5-phospho-beta-D-ribosyl)glycinamide + (6S)-5,6,7,8-tetrahydrofolate + H(+)</text>
        <dbReference type="Rhea" id="RHEA:15053"/>
        <dbReference type="ChEBI" id="CHEBI:15378"/>
        <dbReference type="ChEBI" id="CHEBI:57453"/>
        <dbReference type="ChEBI" id="CHEBI:143788"/>
        <dbReference type="ChEBI" id="CHEBI:147286"/>
        <dbReference type="ChEBI" id="CHEBI:195366"/>
        <dbReference type="EC" id="2.1.2.2"/>
    </reaction>
</comment>
<evidence type="ECO:0000256" key="2">
    <source>
        <dbReference type="ARBA" id="ARBA00022679"/>
    </source>
</evidence>
<dbReference type="CDD" id="cd08645">
    <property type="entry name" value="FMT_core_GART"/>
    <property type="match status" value="1"/>
</dbReference>
<reference evidence="6 7" key="1">
    <citation type="submission" date="2016-10" db="EMBL/GenBank/DDBJ databases">
        <authorList>
            <person name="Varghese N."/>
            <person name="Submissions S."/>
        </authorList>
    </citation>
    <scope>NUCLEOTIDE SEQUENCE [LARGE SCALE GENOMIC DNA]</scope>
    <source>
        <strain evidence="6 7">DSM 11449</strain>
    </source>
</reference>
<dbReference type="Pfam" id="PF00551">
    <property type="entry name" value="Formyl_trans_N"/>
    <property type="match status" value="1"/>
</dbReference>
<comment type="caution">
    <text evidence="6">The sequence shown here is derived from an EMBL/GenBank/DDBJ whole genome shotgun (WGS) entry which is preliminary data.</text>
</comment>
<dbReference type="UniPathway" id="UPA00074">
    <property type="reaction ID" value="UER00126"/>
</dbReference>
<dbReference type="InterPro" id="IPR002376">
    <property type="entry name" value="Formyl_transf_N"/>
</dbReference>
<name>A0A1H2WY88_9FLAO</name>
<keyword evidence="7" id="KW-1185">Reference proteome</keyword>
<feature type="binding site" evidence="4">
    <location>
        <position position="102"/>
    </location>
    <ligand>
        <name>(6R)-10-formyltetrahydrofolate</name>
        <dbReference type="ChEBI" id="CHEBI:195366"/>
    </ligand>
</feature>
<dbReference type="InterPro" id="IPR036477">
    <property type="entry name" value="Formyl_transf_N_sf"/>
</dbReference>
<dbReference type="AlphaFoldDB" id="A0A1H2WY88"/>
<keyword evidence="2 4" id="KW-0808">Transferase</keyword>
<feature type="site" description="Raises pKa of active site His" evidence="4">
    <location>
        <position position="145"/>
    </location>
</feature>